<name>A0ABS5U4U5_9BACT</name>
<evidence type="ECO:0000313" key="1">
    <source>
        <dbReference type="EMBL" id="MBT1070700.1"/>
    </source>
</evidence>
<dbReference type="Pfam" id="PF13289">
    <property type="entry name" value="SIR2_2"/>
    <property type="match status" value="1"/>
</dbReference>
<accession>A0ABS5U4U5</accession>
<dbReference type="SUPFAM" id="SSF52467">
    <property type="entry name" value="DHS-like NAD/FAD-binding domain"/>
    <property type="match status" value="1"/>
</dbReference>
<dbReference type="EMBL" id="JAHDYS010000002">
    <property type="protein sequence ID" value="MBT1070700.1"/>
    <property type="molecule type" value="Genomic_DNA"/>
</dbReference>
<organism evidence="1 2">
    <name type="scientific">Pelotalea chapellei</name>
    <dbReference type="NCBI Taxonomy" id="44671"/>
    <lineage>
        <taxon>Bacteria</taxon>
        <taxon>Pseudomonadati</taxon>
        <taxon>Thermodesulfobacteriota</taxon>
        <taxon>Desulfuromonadia</taxon>
        <taxon>Geobacterales</taxon>
        <taxon>Geobacteraceae</taxon>
        <taxon>Pelotalea</taxon>
    </lineage>
</organism>
<proteinExistence type="predicted"/>
<evidence type="ECO:0000313" key="2">
    <source>
        <dbReference type="Proteomes" id="UP000784128"/>
    </source>
</evidence>
<keyword evidence="2" id="KW-1185">Reference proteome</keyword>
<gene>
    <name evidence="1" type="ORF">KJB30_02785</name>
</gene>
<reference evidence="1 2" key="1">
    <citation type="submission" date="2021-05" db="EMBL/GenBank/DDBJ databases">
        <title>The draft genome of Geobacter chapellei DSM 13688.</title>
        <authorList>
            <person name="Xu Z."/>
            <person name="Masuda Y."/>
            <person name="Itoh H."/>
            <person name="Senoo K."/>
        </authorList>
    </citation>
    <scope>NUCLEOTIDE SEQUENCE [LARGE SCALE GENOMIC DNA]</scope>
    <source>
        <strain evidence="1 2">DSM 13688</strain>
    </source>
</reference>
<sequence>MRQRRYTRNQSQPFTATSDRVIPLGDGLAAIPERLLLAHARGEVLFIAGAGVSKPAGLPDFRKLVLDVYAQLDSAVHLVIDKIPHDAHNQWQPNLSGLNHQQCAEVRRFVRKDFDVVLGMLERRMDDVPHARSRVRTAIANELRKKGVKPAPIHRALMQLADRGGALTIATTNFDFLLEETSRKSNPKVQSYAHGGIPRPSRKEDFAGVLHIHGSLAPDPARISDLIVTDRDFGEYYLRRRVVPDFIYDAARLFNIVLVGYSANDPPMRYLLNAVAADGTRFDDLKERFAFVAWDSEPDHVELQDWYGRGITPIPYSDAKSHAALCRTLERWAILSAHNVNKVRIDAVFKRIVRNSRKSVNDSERDLVDHLARRADNNERVRLAKLASQSGADMEWLDAIMSIINENSTEPHQ</sequence>
<dbReference type="InterPro" id="IPR029035">
    <property type="entry name" value="DHS-like_NAD/FAD-binding_dom"/>
</dbReference>
<protein>
    <submittedName>
        <fullName evidence="1">SIR2 family protein</fullName>
    </submittedName>
</protein>
<dbReference type="RefSeq" id="WP_214296413.1">
    <property type="nucleotide sequence ID" value="NZ_JAHDYS010000002.1"/>
</dbReference>
<dbReference type="Proteomes" id="UP000784128">
    <property type="component" value="Unassembled WGS sequence"/>
</dbReference>
<comment type="caution">
    <text evidence="1">The sequence shown here is derived from an EMBL/GenBank/DDBJ whole genome shotgun (WGS) entry which is preliminary data.</text>
</comment>
<dbReference type="Gene3D" id="3.40.50.1220">
    <property type="entry name" value="TPP-binding domain"/>
    <property type="match status" value="1"/>
</dbReference>